<gene>
    <name evidence="1" type="ORF">SCALOS_LOCUS7790</name>
</gene>
<evidence type="ECO:0000313" key="1">
    <source>
        <dbReference type="EMBL" id="CAG8625440.1"/>
    </source>
</evidence>
<name>A0ACA9N4D4_9GLOM</name>
<reference evidence="1" key="1">
    <citation type="submission" date="2021-06" db="EMBL/GenBank/DDBJ databases">
        <authorList>
            <person name="Kallberg Y."/>
            <person name="Tangrot J."/>
            <person name="Rosling A."/>
        </authorList>
    </citation>
    <scope>NUCLEOTIDE SEQUENCE</scope>
    <source>
        <strain evidence="1">AU212A</strain>
    </source>
</reference>
<dbReference type="Proteomes" id="UP000789860">
    <property type="component" value="Unassembled WGS sequence"/>
</dbReference>
<protein>
    <submittedName>
        <fullName evidence="1">10154_t:CDS:1</fullName>
    </submittedName>
</protein>
<accession>A0ACA9N4D4</accession>
<comment type="caution">
    <text evidence="1">The sequence shown here is derived from an EMBL/GenBank/DDBJ whole genome shotgun (WGS) entry which is preliminary data.</text>
</comment>
<feature type="non-terminal residue" evidence="1">
    <location>
        <position position="1"/>
    </location>
</feature>
<proteinExistence type="predicted"/>
<dbReference type="EMBL" id="CAJVPM010018532">
    <property type="protein sequence ID" value="CAG8625440.1"/>
    <property type="molecule type" value="Genomic_DNA"/>
</dbReference>
<sequence length="131" mass="15283">QKAIKLSENSDKFVTITEKDRDLVRIYYDKMIADNGSIGAEVNYIEKLLNIMNIEGFDVLYPNPMSPDIFTLRQHNNDNAYVVRNKKTYHYYCHRADQETPNCTKKPSLKLVISETAEKQEKRLLAPEKIE</sequence>
<evidence type="ECO:0000313" key="2">
    <source>
        <dbReference type="Proteomes" id="UP000789860"/>
    </source>
</evidence>
<organism evidence="1 2">
    <name type="scientific">Scutellospora calospora</name>
    <dbReference type="NCBI Taxonomy" id="85575"/>
    <lineage>
        <taxon>Eukaryota</taxon>
        <taxon>Fungi</taxon>
        <taxon>Fungi incertae sedis</taxon>
        <taxon>Mucoromycota</taxon>
        <taxon>Glomeromycotina</taxon>
        <taxon>Glomeromycetes</taxon>
        <taxon>Diversisporales</taxon>
        <taxon>Gigasporaceae</taxon>
        <taxon>Scutellospora</taxon>
    </lineage>
</organism>
<keyword evidence="2" id="KW-1185">Reference proteome</keyword>